<sequence length="286" mass="33696">MRLFSLLLISLLCTCVRAQETRPPKNYADSLDFSAAPARITAKLPLSDQQNEGRWKMVRSLSEEFRGKRLNTKKWYPNNPKWKGRPPTYFQGDNVSLENGELIIRVNQHGEEELPEEFTHSTGFIKSKQKILYGYIEAELKPMDAPWVSGFWMTNVSKDWWTEIDICENAPGVEWNRHDLNSNVHVFRAPPGKGDVKKHFSRSQKYYVPFELQQDYHVWGLEWNKEVIRFFLDGVLFREVENTHWHQPLEINLNAESNKWFGALPDDNRLDGKMKVKYVRVWQKKP</sequence>
<dbReference type="InterPro" id="IPR000757">
    <property type="entry name" value="Beta-glucanase-like"/>
</dbReference>
<keyword evidence="2 5" id="KW-0732">Signal</keyword>
<proteinExistence type="inferred from homology"/>
<evidence type="ECO:0000259" key="6">
    <source>
        <dbReference type="PROSITE" id="PS51762"/>
    </source>
</evidence>
<dbReference type="EMBL" id="FOFB01000005">
    <property type="protein sequence ID" value="SEQ06457.1"/>
    <property type="molecule type" value="Genomic_DNA"/>
</dbReference>
<dbReference type="Gene3D" id="2.60.120.200">
    <property type="match status" value="1"/>
</dbReference>
<accession>A0A1H9CZ99</accession>
<dbReference type="GO" id="GO:0033916">
    <property type="term" value="F:beta-agarase activity"/>
    <property type="evidence" value="ECO:0007669"/>
    <property type="project" value="InterPro"/>
</dbReference>
<reference evidence="8" key="1">
    <citation type="submission" date="2016-10" db="EMBL/GenBank/DDBJ databases">
        <authorList>
            <person name="Varghese N."/>
            <person name="Submissions S."/>
        </authorList>
    </citation>
    <scope>NUCLEOTIDE SEQUENCE [LARGE SCALE GENOMIC DNA]</scope>
    <source>
        <strain evidence="8">DSM 24740</strain>
    </source>
</reference>
<dbReference type="STRING" id="478744.SAMN05444359_10576"/>
<keyword evidence="4" id="KW-0326">Glycosidase</keyword>
<evidence type="ECO:0000256" key="4">
    <source>
        <dbReference type="ARBA" id="ARBA00023295"/>
    </source>
</evidence>
<dbReference type="GO" id="GO:0005975">
    <property type="term" value="P:carbohydrate metabolic process"/>
    <property type="evidence" value="ECO:0007669"/>
    <property type="project" value="InterPro"/>
</dbReference>
<dbReference type="Pfam" id="PF00722">
    <property type="entry name" value="Glyco_hydro_16"/>
    <property type="match status" value="1"/>
</dbReference>
<evidence type="ECO:0000313" key="7">
    <source>
        <dbReference type="EMBL" id="SEQ06457.1"/>
    </source>
</evidence>
<dbReference type="CDD" id="cd02178">
    <property type="entry name" value="GH16_beta_agarase"/>
    <property type="match status" value="1"/>
</dbReference>
<name>A0A1H9CZ99_9BACT</name>
<dbReference type="Proteomes" id="UP000199021">
    <property type="component" value="Unassembled WGS sequence"/>
</dbReference>
<comment type="similarity">
    <text evidence="1">Belongs to the glycosyl hydrolase 16 family.</text>
</comment>
<dbReference type="InterPro" id="IPR013320">
    <property type="entry name" value="ConA-like_dom_sf"/>
</dbReference>
<dbReference type="PANTHER" id="PTHR10963">
    <property type="entry name" value="GLYCOSYL HYDROLASE-RELATED"/>
    <property type="match status" value="1"/>
</dbReference>
<dbReference type="InParanoid" id="A0A1H9CZ99"/>
<evidence type="ECO:0000256" key="1">
    <source>
        <dbReference type="ARBA" id="ARBA00006865"/>
    </source>
</evidence>
<keyword evidence="8" id="KW-1185">Reference proteome</keyword>
<evidence type="ECO:0000256" key="3">
    <source>
        <dbReference type="ARBA" id="ARBA00022801"/>
    </source>
</evidence>
<dbReference type="OrthoDB" id="973752at2"/>
<evidence type="ECO:0000256" key="2">
    <source>
        <dbReference type="ARBA" id="ARBA00022729"/>
    </source>
</evidence>
<dbReference type="SUPFAM" id="SSF49899">
    <property type="entry name" value="Concanavalin A-like lectins/glucanases"/>
    <property type="match status" value="1"/>
</dbReference>
<feature type="signal peptide" evidence="5">
    <location>
        <begin position="1"/>
        <end position="18"/>
    </location>
</feature>
<protein>
    <submittedName>
        <fullName evidence="7">Glycosyl hydrolases family 16</fullName>
    </submittedName>
</protein>
<keyword evidence="3 7" id="KW-0378">Hydrolase</keyword>
<organism evidence="7 8">
    <name type="scientific">Neolewinella agarilytica</name>
    <dbReference type="NCBI Taxonomy" id="478744"/>
    <lineage>
        <taxon>Bacteria</taxon>
        <taxon>Pseudomonadati</taxon>
        <taxon>Bacteroidota</taxon>
        <taxon>Saprospiria</taxon>
        <taxon>Saprospirales</taxon>
        <taxon>Lewinellaceae</taxon>
        <taxon>Neolewinella</taxon>
    </lineage>
</organism>
<dbReference type="PROSITE" id="PS51762">
    <property type="entry name" value="GH16_2"/>
    <property type="match status" value="1"/>
</dbReference>
<feature type="chain" id="PRO_5011508935" evidence="5">
    <location>
        <begin position="19"/>
        <end position="286"/>
    </location>
</feature>
<dbReference type="InterPro" id="IPR016287">
    <property type="entry name" value="Beta_agarase"/>
</dbReference>
<dbReference type="RefSeq" id="WP_090166341.1">
    <property type="nucleotide sequence ID" value="NZ_FOFB01000005.1"/>
</dbReference>
<gene>
    <name evidence="7" type="ORF">SAMN05444359_10576</name>
</gene>
<dbReference type="PANTHER" id="PTHR10963:SF55">
    <property type="entry name" value="GLYCOSIDE HYDROLASE FAMILY 16 PROTEIN"/>
    <property type="match status" value="1"/>
</dbReference>
<evidence type="ECO:0000256" key="5">
    <source>
        <dbReference type="SAM" id="SignalP"/>
    </source>
</evidence>
<dbReference type="AlphaFoldDB" id="A0A1H9CZ99"/>
<evidence type="ECO:0000313" key="8">
    <source>
        <dbReference type="Proteomes" id="UP000199021"/>
    </source>
</evidence>
<feature type="domain" description="GH16" evidence="6">
    <location>
        <begin position="31"/>
        <end position="286"/>
    </location>
</feature>
<dbReference type="InterPro" id="IPR050546">
    <property type="entry name" value="Glycosyl_Hydrlase_16"/>
</dbReference>